<dbReference type="SUPFAM" id="SSF51206">
    <property type="entry name" value="cAMP-binding domain-like"/>
    <property type="match status" value="1"/>
</dbReference>
<comment type="caution">
    <text evidence="2">The sequence shown here is derived from an EMBL/GenBank/DDBJ whole genome shotgun (WGS) entry which is preliminary data.</text>
</comment>
<gene>
    <name evidence="2" type="ORF">J4E00_17845</name>
</gene>
<proteinExistence type="predicted"/>
<feature type="domain" description="Cyclic nucleotide-binding" evidence="1">
    <location>
        <begin position="31"/>
        <end position="115"/>
    </location>
</feature>
<accession>A0ABS3QIX2</accession>
<dbReference type="RefSeq" id="WP_208176625.1">
    <property type="nucleotide sequence ID" value="NZ_JAGETZ010000009.1"/>
</dbReference>
<evidence type="ECO:0000313" key="3">
    <source>
        <dbReference type="Proteomes" id="UP000664369"/>
    </source>
</evidence>
<dbReference type="Pfam" id="PF00027">
    <property type="entry name" value="cNMP_binding"/>
    <property type="match status" value="1"/>
</dbReference>
<evidence type="ECO:0000313" key="2">
    <source>
        <dbReference type="EMBL" id="MBO2010928.1"/>
    </source>
</evidence>
<dbReference type="EMBL" id="JAGETZ010000009">
    <property type="protein sequence ID" value="MBO2010928.1"/>
    <property type="molecule type" value="Genomic_DNA"/>
</dbReference>
<dbReference type="InterPro" id="IPR018490">
    <property type="entry name" value="cNMP-bd_dom_sf"/>
</dbReference>
<dbReference type="Gene3D" id="2.60.120.10">
    <property type="entry name" value="Jelly Rolls"/>
    <property type="match status" value="1"/>
</dbReference>
<organism evidence="2 3">
    <name type="scientific">Hymenobacter negativus</name>
    <dbReference type="NCBI Taxonomy" id="2795026"/>
    <lineage>
        <taxon>Bacteria</taxon>
        <taxon>Pseudomonadati</taxon>
        <taxon>Bacteroidota</taxon>
        <taxon>Cytophagia</taxon>
        <taxon>Cytophagales</taxon>
        <taxon>Hymenobacteraceae</taxon>
        <taxon>Hymenobacter</taxon>
    </lineage>
</organism>
<sequence length="201" mass="22949">MPNSSFDDFLLQFYHFSPQQLQLIRSQATERTYPPGAYFSEAGRVAQEIGFIVSGIFRVCYFDREGTEHTKYFVEENHLIVDLQSYQYQQPATEYVQAATETHVLVFKARDWQAFSLTIVDWPLVEQKLFTKALLEKLHRRSSLVSPSGAARYELFLATFPGVANRVPLAHLASYIGVTPQSLSRIRRNLGTLPAERQAPS</sequence>
<evidence type="ECO:0000259" key="1">
    <source>
        <dbReference type="Pfam" id="PF00027"/>
    </source>
</evidence>
<name>A0ABS3QIX2_9BACT</name>
<dbReference type="InterPro" id="IPR014710">
    <property type="entry name" value="RmlC-like_jellyroll"/>
</dbReference>
<dbReference type="CDD" id="cd00038">
    <property type="entry name" value="CAP_ED"/>
    <property type="match status" value="1"/>
</dbReference>
<protein>
    <submittedName>
        <fullName evidence="2">Crp/Fnr family transcriptional regulator</fullName>
    </submittedName>
</protein>
<dbReference type="InterPro" id="IPR000595">
    <property type="entry name" value="cNMP-bd_dom"/>
</dbReference>
<reference evidence="2 3" key="1">
    <citation type="submission" date="2021-03" db="EMBL/GenBank/DDBJ databases">
        <authorList>
            <person name="Kim M.K."/>
        </authorList>
    </citation>
    <scope>NUCLEOTIDE SEQUENCE [LARGE SCALE GENOMIC DNA]</scope>
    <source>
        <strain evidence="2 3">BT442</strain>
    </source>
</reference>
<dbReference type="Proteomes" id="UP000664369">
    <property type="component" value="Unassembled WGS sequence"/>
</dbReference>
<keyword evidence="3" id="KW-1185">Reference proteome</keyword>